<comment type="caution">
    <text evidence="3">The sequence shown here is derived from an EMBL/GenBank/DDBJ whole genome shotgun (WGS) entry which is preliminary data.</text>
</comment>
<feature type="chain" id="PRO_5047065047" evidence="2">
    <location>
        <begin position="27"/>
        <end position="100"/>
    </location>
</feature>
<gene>
    <name evidence="3" type="ORF">ABVQ20_05415</name>
</gene>
<evidence type="ECO:0000313" key="3">
    <source>
        <dbReference type="EMBL" id="MET2826409.1"/>
    </source>
</evidence>
<evidence type="ECO:0000256" key="1">
    <source>
        <dbReference type="SAM" id="MobiDB-lite"/>
    </source>
</evidence>
<feature type="region of interest" description="Disordered" evidence="1">
    <location>
        <begin position="70"/>
        <end position="100"/>
    </location>
</feature>
<feature type="compositionally biased region" description="Pro residues" evidence="1">
    <location>
        <begin position="76"/>
        <end position="92"/>
    </location>
</feature>
<protein>
    <submittedName>
        <fullName evidence="3">Uncharacterized protein</fullName>
    </submittedName>
</protein>
<evidence type="ECO:0000313" key="4">
    <source>
        <dbReference type="Proteomes" id="UP001548832"/>
    </source>
</evidence>
<dbReference type="Proteomes" id="UP001548832">
    <property type="component" value="Unassembled WGS sequence"/>
</dbReference>
<keyword evidence="4" id="KW-1185">Reference proteome</keyword>
<name>A0ABV2D8R6_9HYPH</name>
<feature type="signal peptide" evidence="2">
    <location>
        <begin position="1"/>
        <end position="26"/>
    </location>
</feature>
<organism evidence="3 4">
    <name type="scientific">Mesorhizobium shangrilense</name>
    <dbReference type="NCBI Taxonomy" id="460060"/>
    <lineage>
        <taxon>Bacteria</taxon>
        <taxon>Pseudomonadati</taxon>
        <taxon>Pseudomonadota</taxon>
        <taxon>Alphaproteobacteria</taxon>
        <taxon>Hyphomicrobiales</taxon>
        <taxon>Phyllobacteriaceae</taxon>
        <taxon>Mesorhizobium</taxon>
    </lineage>
</organism>
<proteinExistence type="predicted"/>
<dbReference type="EMBL" id="JBEWSZ010000001">
    <property type="protein sequence ID" value="MET2826409.1"/>
    <property type="molecule type" value="Genomic_DNA"/>
</dbReference>
<dbReference type="RefSeq" id="WP_354458525.1">
    <property type="nucleotide sequence ID" value="NZ_JBEWSZ010000001.1"/>
</dbReference>
<sequence length="100" mass="10239">MTFRLLLCPIAVGSISIVAATTVVLAAPECLANGKSFQLGQSACLTVAGQNQMARCDKVLNNSSWTKVADNCPGDAPAPHPTAPLSTPPPKVIPAEPTAN</sequence>
<evidence type="ECO:0000256" key="2">
    <source>
        <dbReference type="SAM" id="SignalP"/>
    </source>
</evidence>
<accession>A0ABV2D8R6</accession>
<reference evidence="3 4" key="1">
    <citation type="submission" date="2024-06" db="EMBL/GenBank/DDBJ databases">
        <authorList>
            <person name="Kim D.-U."/>
        </authorList>
    </citation>
    <scope>NUCLEOTIDE SEQUENCE [LARGE SCALE GENOMIC DNA]</scope>
    <source>
        <strain evidence="3 4">KACC15460</strain>
    </source>
</reference>
<keyword evidence="2" id="KW-0732">Signal</keyword>